<keyword evidence="3" id="KW-1185">Reference proteome</keyword>
<evidence type="ECO:0000313" key="3">
    <source>
        <dbReference type="Proteomes" id="UP000324383"/>
    </source>
</evidence>
<accession>A0A5D3FS95</accession>
<sequence length="489" mass="56045">MRSKILYFLPFCLLFSCSEESIKEKGINPPPPLTPQKQTVTISTRSAGDGRNDLLGYGYNCLYALADNYKGATNLVIDIDRYINGVGIDPKTKNDVKVPKGKIEVSLAHGDFSQYELYGFSLNDFYKKRSGGLTINSGKYIPWGKIEFTREFDNEISEKATNSFYRVDACINTKRLFFNTFNKKRLKYFLTEDFLFALDNYSAAKIIDDYGTHVLTDIFVGGKMSILATAIEEDKTKNDLVTLTGNILEIIKGNTTEKIKVTNNIKDLSLKIIQHGGAVPIRTQLIKTDEGEIDTKFVSWPEWASSVDIQHSTLIKSDLSHLIPIWEFIEDESKKEEVIQEIRKRSLANSRKNPVQIIKFESFDKKNNRENAIQYTLTPKEVTMGERITITISSHFDSTVRERGKQYPDDYFSINRILKTENCKIISQEVEHTPNNSTRRGSKKLPEKIDIIYQLEVTDYYTPIIYFEQKSFIYSTGRGPKLEDLIFKN</sequence>
<reference evidence="2 3" key="1">
    <citation type="submission" date="2019-07" db="EMBL/GenBank/DDBJ databases">
        <title>Draft Genome Sequences of Bacteroides pyogenes Strains Isolated from the Uterus Holstein Dairy Cows with Metritis.</title>
        <authorList>
            <person name="Cunha F."/>
            <person name="Galvao K.N."/>
            <person name="Jeon S.J."/>
            <person name="Jeong K.C."/>
        </authorList>
    </citation>
    <scope>NUCLEOTIDE SEQUENCE [LARGE SCALE GENOMIC DNA]</scope>
    <source>
        <strain evidence="2 3">KG-31</strain>
    </source>
</reference>
<dbReference type="Pfam" id="PF01823">
    <property type="entry name" value="MACPF"/>
    <property type="match status" value="1"/>
</dbReference>
<dbReference type="RefSeq" id="WP_051290271.1">
    <property type="nucleotide sequence ID" value="NZ_CAMBON010000050.1"/>
</dbReference>
<dbReference type="PROSITE" id="PS51257">
    <property type="entry name" value="PROKAR_LIPOPROTEIN"/>
    <property type="match status" value="1"/>
</dbReference>
<comment type="caution">
    <text evidence="2">The sequence shown here is derived from an EMBL/GenBank/DDBJ whole genome shotgun (WGS) entry which is preliminary data.</text>
</comment>
<dbReference type="Proteomes" id="UP000324383">
    <property type="component" value="Unassembled WGS sequence"/>
</dbReference>
<protein>
    <recommendedName>
        <fullName evidence="1">MACPF domain-containing protein</fullName>
    </recommendedName>
</protein>
<name>A0A5D3FS95_9BACE</name>
<feature type="domain" description="MACPF" evidence="1">
    <location>
        <begin position="148"/>
        <end position="337"/>
    </location>
</feature>
<evidence type="ECO:0000313" key="2">
    <source>
        <dbReference type="EMBL" id="TYK34645.1"/>
    </source>
</evidence>
<dbReference type="AlphaFoldDB" id="A0A5D3FS95"/>
<gene>
    <name evidence="2" type="ORF">FNJ60_03940</name>
</gene>
<organism evidence="2 3">
    <name type="scientific">Bacteroides pyogenes</name>
    <dbReference type="NCBI Taxonomy" id="310300"/>
    <lineage>
        <taxon>Bacteria</taxon>
        <taxon>Pseudomonadati</taxon>
        <taxon>Bacteroidota</taxon>
        <taxon>Bacteroidia</taxon>
        <taxon>Bacteroidales</taxon>
        <taxon>Bacteroidaceae</taxon>
        <taxon>Bacteroides</taxon>
    </lineage>
</organism>
<evidence type="ECO:0000259" key="1">
    <source>
        <dbReference type="Pfam" id="PF01823"/>
    </source>
</evidence>
<dbReference type="EMBL" id="VKLW01000006">
    <property type="protein sequence ID" value="TYK34645.1"/>
    <property type="molecule type" value="Genomic_DNA"/>
</dbReference>
<proteinExistence type="predicted"/>
<dbReference type="InterPro" id="IPR020864">
    <property type="entry name" value="MACPF"/>
</dbReference>